<organism evidence="3">
    <name type="scientific">Timema poppense</name>
    <name type="common">Walking stick</name>
    <dbReference type="NCBI Taxonomy" id="170557"/>
    <lineage>
        <taxon>Eukaryota</taxon>
        <taxon>Metazoa</taxon>
        <taxon>Ecdysozoa</taxon>
        <taxon>Arthropoda</taxon>
        <taxon>Hexapoda</taxon>
        <taxon>Insecta</taxon>
        <taxon>Pterygota</taxon>
        <taxon>Neoptera</taxon>
        <taxon>Polyneoptera</taxon>
        <taxon>Phasmatodea</taxon>
        <taxon>Timematodea</taxon>
        <taxon>Timematoidea</taxon>
        <taxon>Timematidae</taxon>
        <taxon>Timema</taxon>
    </lineage>
</organism>
<dbReference type="Pfam" id="PF03372">
    <property type="entry name" value="Exo_endo_phos"/>
    <property type="match status" value="2"/>
</dbReference>
<dbReference type="GO" id="GO:0005739">
    <property type="term" value="C:mitochondrion"/>
    <property type="evidence" value="ECO:0007669"/>
    <property type="project" value="TreeGrafter"/>
</dbReference>
<feature type="domain" description="Endonuclease/exonuclease/phosphatase" evidence="1">
    <location>
        <begin position="662"/>
        <end position="773"/>
    </location>
</feature>
<feature type="domain" description="Endonuclease/exonuclease/phosphatase" evidence="1">
    <location>
        <begin position="273"/>
        <end position="368"/>
    </location>
</feature>
<dbReference type="PANTHER" id="PTHR12121">
    <property type="entry name" value="CARBON CATABOLITE REPRESSOR PROTEIN 4"/>
    <property type="match status" value="1"/>
</dbReference>
<gene>
    <name evidence="3" type="ORF">TPSB3V08_LOCUS5660</name>
</gene>
<accession>A0A7R9H3Z6</accession>
<dbReference type="InterPro" id="IPR048821">
    <property type="entry name" value="PDE12-like_N"/>
</dbReference>
<evidence type="ECO:0000259" key="2">
    <source>
        <dbReference type="Pfam" id="PF21171"/>
    </source>
</evidence>
<dbReference type="GO" id="GO:0000288">
    <property type="term" value="P:nuclear-transcribed mRNA catabolic process, deadenylation-dependent decay"/>
    <property type="evidence" value="ECO:0007669"/>
    <property type="project" value="TreeGrafter"/>
</dbReference>
<dbReference type="InterPro" id="IPR050410">
    <property type="entry name" value="CCR4/nocturin_mRNA_transcr"/>
</dbReference>
<sequence length="785" mass="89163">MISRQLCAISRIVSKYHVSTTKSLPKNIDKMQNAYFRYQDGEDHFQLSFQFSCEHLRVNRQFNFSRKISETVTVFLGRVCTNLERTLFKKKKKKNPEGASSEMKVHLYNNGEPVSGESICKDILFNNNNRLLLQVQGKDYSVIVNAPWVVMLSLPSSIMAGFPVYPNKVDTLFSDKNACEFKWLKNSISMGSLKNEPVTWVQVGEGYFYTPSTSDIGHKLKLNCVPKNGDQEGPQSEVISSTFVGAGPGMCPFEKRHVFTKERLPSKNFRVVSYNILADLYADSEVARTQLYPYCPSYALTIDYRKQLILRELLGYNADVICLQEVDSKIFDLDLTPVLGYVGYEGVFHRKGGTVSEGVACLFHKSKFRDLTLMKDVKMMRGIEENLNQTSGSFGTAIVDNFNRVLQRNPGWKLMASIADILEGQTASLPEVKLSSTEIPCLMFYPMTSCEVERSFSHYKKHFVTQQNKIYTKILRSIWLLDTKSVVLAEELKTNSLFSDIWKKIEKNVALAERILARTTCLQCTVLESVEDPREQVIVGNTHLYFHPNADHIRLLQGGMTIIYLQDIFAKLLSMTFCLVWSDSTEYHGLSSQREQFMSPCGHRDIVWSDSTEYHGLSSQRERFMSPCGHRDIVWLSLQSAPIEGHFLTSTIGTHRRSTDKRVSMVVCGDFNSTPECGVYQLFTTQFVPENCIDWKSKEDEAMNELSFSHSLLLGSAYGTPAFTNFTSGFAGCLDYIFYQLDQLEITQVVPLPSIEDVTEHTALPSVVFPSDHVALVADLRWKPF</sequence>
<reference evidence="3" key="1">
    <citation type="submission" date="2020-11" db="EMBL/GenBank/DDBJ databases">
        <authorList>
            <person name="Tran Van P."/>
        </authorList>
    </citation>
    <scope>NUCLEOTIDE SEQUENCE</scope>
</reference>
<evidence type="ECO:0000259" key="1">
    <source>
        <dbReference type="Pfam" id="PF03372"/>
    </source>
</evidence>
<dbReference type="Pfam" id="PF21171">
    <property type="entry name" value="PDE12-like_N"/>
    <property type="match status" value="1"/>
</dbReference>
<dbReference type="GO" id="GO:0000175">
    <property type="term" value="F:3'-5'-RNA exonuclease activity"/>
    <property type="evidence" value="ECO:0007669"/>
    <property type="project" value="TreeGrafter"/>
</dbReference>
<dbReference type="SUPFAM" id="SSF56219">
    <property type="entry name" value="DNase I-like"/>
    <property type="match status" value="1"/>
</dbReference>
<name>A0A7R9H3Z6_TIMPO</name>
<protein>
    <recommendedName>
        <fullName evidence="4">Endonuclease/exonuclease/phosphatase domain-containing protein</fullName>
    </recommendedName>
</protein>
<dbReference type="InterPro" id="IPR036691">
    <property type="entry name" value="Endo/exonu/phosph_ase_sf"/>
</dbReference>
<dbReference type="Gene3D" id="3.60.10.10">
    <property type="entry name" value="Endonuclease/exonuclease/phosphatase"/>
    <property type="match status" value="2"/>
</dbReference>
<proteinExistence type="predicted"/>
<dbReference type="AlphaFoldDB" id="A0A7R9H3Z6"/>
<dbReference type="EMBL" id="OD003061">
    <property type="protein sequence ID" value="CAD7406963.1"/>
    <property type="molecule type" value="Genomic_DNA"/>
</dbReference>
<evidence type="ECO:0008006" key="4">
    <source>
        <dbReference type="Google" id="ProtNLM"/>
    </source>
</evidence>
<feature type="domain" description="2',5'-phosphodiesterase 12-like N-terminal" evidence="2">
    <location>
        <begin position="148"/>
        <end position="243"/>
    </location>
</feature>
<evidence type="ECO:0000313" key="3">
    <source>
        <dbReference type="EMBL" id="CAD7406963.1"/>
    </source>
</evidence>
<dbReference type="InterPro" id="IPR005135">
    <property type="entry name" value="Endo/exonuclease/phosphatase"/>
</dbReference>
<dbReference type="PANTHER" id="PTHR12121:SF37">
    <property type="entry name" value="2',5'-PHOSPHODIESTERASE 12"/>
    <property type="match status" value="1"/>
</dbReference>